<evidence type="ECO:0000256" key="1">
    <source>
        <dbReference type="SAM" id="MobiDB-lite"/>
    </source>
</evidence>
<dbReference type="RefSeq" id="XP_005095720.1">
    <property type="nucleotide sequence ID" value="XM_005095663.3"/>
</dbReference>
<feature type="domain" description="ELMO" evidence="2">
    <location>
        <begin position="426"/>
        <end position="583"/>
    </location>
</feature>
<feature type="compositionally biased region" description="Acidic residues" evidence="1">
    <location>
        <begin position="148"/>
        <end position="158"/>
    </location>
</feature>
<dbReference type="InterPro" id="IPR050868">
    <property type="entry name" value="ELMO_domain-containing"/>
</dbReference>
<evidence type="ECO:0000259" key="2">
    <source>
        <dbReference type="PROSITE" id="PS51335"/>
    </source>
</evidence>
<dbReference type="PROSITE" id="PS51335">
    <property type="entry name" value="ELMO"/>
    <property type="match status" value="1"/>
</dbReference>
<evidence type="ECO:0000313" key="4">
    <source>
        <dbReference type="RefSeq" id="XP_005095720.1"/>
    </source>
</evidence>
<sequence length="627" mass="69979">MMEEEIDVAVSLDELTLDLAGDVPNTNKDVDIGMPDFHLDSSLTGDHFKIDDFTPNISSKPQNAHSETQMYTKDQGDQGVGHCYQVDSLDKAELSETTDIPVDPCHMDPLENTIVLDLDSATEPGEVDDFEAEIPPLALFPSTKNDDNSEDSDSEFEFEVPNRPPLASQQNPQQIPASTHVFKEANSITKDQKVSGEKADQYDIDLQPVQSEHLVPDILTPRDKTVSDFTYSDFTGNIESSGSKFSSANVGEISVSSLSQPTIHSYDCPSDIPSDGGKYARGITHSASETGYTAAEAIDRNGASSPDSTDNDETGASKPSIVTTAEDWEDVQTVEPGFAKPGDQLRGSSNVVDSKPLIEISDAWTQFESLDYSSVKDQIKTNIERKGFSAFSHLLFGPPKLHKDLLEQRDLFFCIAATPMDNENQSHIHVLQTVYRCLTGSKFDCQRFGGHWEEIGFQGRDPATDLRGTGMLALLHILFFLRDASTKQLSRDVYKLSLHPTQNFPFCIMSINLTRICLQVFREELFNKECNRRKNVISTMNDVHAALFLRLYQLWKKGKTISDSGFVLQEVETYCRKHSKNVFKDMGMYEKLRKQQGPFGEHMEGDPSFFSVCKEDECDDKSPAELY</sequence>
<reference evidence="4" key="1">
    <citation type="submission" date="2025-08" db="UniProtKB">
        <authorList>
            <consortium name="RefSeq"/>
        </authorList>
    </citation>
    <scope>IDENTIFICATION</scope>
</reference>
<feature type="region of interest" description="Disordered" evidence="1">
    <location>
        <begin position="300"/>
        <end position="327"/>
    </location>
</feature>
<proteinExistence type="predicted"/>
<dbReference type="Proteomes" id="UP000694888">
    <property type="component" value="Unplaced"/>
</dbReference>
<organism evidence="3 4">
    <name type="scientific">Aplysia californica</name>
    <name type="common">California sea hare</name>
    <dbReference type="NCBI Taxonomy" id="6500"/>
    <lineage>
        <taxon>Eukaryota</taxon>
        <taxon>Metazoa</taxon>
        <taxon>Spiralia</taxon>
        <taxon>Lophotrochozoa</taxon>
        <taxon>Mollusca</taxon>
        <taxon>Gastropoda</taxon>
        <taxon>Heterobranchia</taxon>
        <taxon>Euthyneura</taxon>
        <taxon>Tectipleura</taxon>
        <taxon>Aplysiida</taxon>
        <taxon>Aplysioidea</taxon>
        <taxon>Aplysiidae</taxon>
        <taxon>Aplysia</taxon>
    </lineage>
</organism>
<feature type="region of interest" description="Disordered" evidence="1">
    <location>
        <begin position="138"/>
        <end position="174"/>
    </location>
</feature>
<protein>
    <submittedName>
        <fullName evidence="4">Uncharacterized protein LOC101848738 isoform X1</fullName>
    </submittedName>
</protein>
<dbReference type="PANTHER" id="PTHR12771">
    <property type="entry name" value="ENGULFMENT AND CELL MOTILITY"/>
    <property type="match status" value="1"/>
</dbReference>
<keyword evidence="3" id="KW-1185">Reference proteome</keyword>
<gene>
    <name evidence="4" type="primary">LOC101848738</name>
</gene>
<dbReference type="Pfam" id="PF04727">
    <property type="entry name" value="ELMO_CED12"/>
    <property type="match status" value="1"/>
</dbReference>
<name>A0ABM0JKB7_APLCA</name>
<dbReference type="InterPro" id="IPR006816">
    <property type="entry name" value="ELMO_dom"/>
</dbReference>
<evidence type="ECO:0000313" key="3">
    <source>
        <dbReference type="Proteomes" id="UP000694888"/>
    </source>
</evidence>
<dbReference type="GeneID" id="101848738"/>
<accession>A0ABM0JKB7</accession>
<dbReference type="PANTHER" id="PTHR12771:SF2">
    <property type="entry name" value="ELMO DOMAIN-CONTAINING PROTEIN 3"/>
    <property type="match status" value="1"/>
</dbReference>